<evidence type="ECO:0000313" key="2">
    <source>
        <dbReference type="Proteomes" id="UP001215280"/>
    </source>
</evidence>
<sequence length="419" mass="46874">MSVALPAYAYSPVPSYAALPRPNEEDTVEYTPRQGRTTAQFATITKEWRDVTIIFRNQETSSGPPTFGRNSSCCGEIGLENSKDILTITLKLEGRISLSASDCGSTVQKIVDQRRTIWDQAESGRCPSVVGFAVAFPVTYTDQGRVCRLPPTYETICLGSPLLVVKCGYSLTIKITKARTRKIGFWKTSSKTYTTNVVFRPRTRPARPILENPSFFSTVKAAPSEWLQMSITIPTRKNATLDPISCHFMIPSVQTFCFSEDIPFHIQLCGSLVSLREFYGSVSAEPRQQEERPRKRQFAAIIRVFLARQVFVEINGRETWRNITVGEGKLRPIPPVASDGPDVNPSEASVDWEGEVRCKSDVNCASFNISHLVVKDFIILAITPANIRTSQMLPMQHAHPIRLVTDGWTDQDLVHPQDR</sequence>
<organism evidence="1 2">
    <name type="scientific">Mycena maculata</name>
    <dbReference type="NCBI Taxonomy" id="230809"/>
    <lineage>
        <taxon>Eukaryota</taxon>
        <taxon>Fungi</taxon>
        <taxon>Dikarya</taxon>
        <taxon>Basidiomycota</taxon>
        <taxon>Agaricomycotina</taxon>
        <taxon>Agaricomycetes</taxon>
        <taxon>Agaricomycetidae</taxon>
        <taxon>Agaricales</taxon>
        <taxon>Marasmiineae</taxon>
        <taxon>Mycenaceae</taxon>
        <taxon>Mycena</taxon>
    </lineage>
</organism>
<dbReference type="EMBL" id="JARJLG010000005">
    <property type="protein sequence ID" value="KAJ7780524.1"/>
    <property type="molecule type" value="Genomic_DNA"/>
</dbReference>
<protein>
    <submittedName>
        <fullName evidence="1">Uncharacterized protein</fullName>
    </submittedName>
</protein>
<comment type="caution">
    <text evidence="1">The sequence shown here is derived from an EMBL/GenBank/DDBJ whole genome shotgun (WGS) entry which is preliminary data.</text>
</comment>
<dbReference type="Proteomes" id="UP001215280">
    <property type="component" value="Unassembled WGS sequence"/>
</dbReference>
<gene>
    <name evidence="1" type="ORF">DFH07DRAFT_433049</name>
</gene>
<evidence type="ECO:0000313" key="1">
    <source>
        <dbReference type="EMBL" id="KAJ7780524.1"/>
    </source>
</evidence>
<keyword evidence="2" id="KW-1185">Reference proteome</keyword>
<name>A0AAD7KAH3_9AGAR</name>
<accession>A0AAD7KAH3</accession>
<dbReference type="AlphaFoldDB" id="A0AAD7KAH3"/>
<reference evidence="1" key="1">
    <citation type="submission" date="2023-03" db="EMBL/GenBank/DDBJ databases">
        <title>Massive genome expansion in bonnet fungi (Mycena s.s.) driven by repeated elements and novel gene families across ecological guilds.</title>
        <authorList>
            <consortium name="Lawrence Berkeley National Laboratory"/>
            <person name="Harder C.B."/>
            <person name="Miyauchi S."/>
            <person name="Viragh M."/>
            <person name="Kuo A."/>
            <person name="Thoen E."/>
            <person name="Andreopoulos B."/>
            <person name="Lu D."/>
            <person name="Skrede I."/>
            <person name="Drula E."/>
            <person name="Henrissat B."/>
            <person name="Morin E."/>
            <person name="Kohler A."/>
            <person name="Barry K."/>
            <person name="LaButti K."/>
            <person name="Morin E."/>
            <person name="Salamov A."/>
            <person name="Lipzen A."/>
            <person name="Mereny Z."/>
            <person name="Hegedus B."/>
            <person name="Baldrian P."/>
            <person name="Stursova M."/>
            <person name="Weitz H."/>
            <person name="Taylor A."/>
            <person name="Grigoriev I.V."/>
            <person name="Nagy L.G."/>
            <person name="Martin F."/>
            <person name="Kauserud H."/>
        </authorList>
    </citation>
    <scope>NUCLEOTIDE SEQUENCE</scope>
    <source>
        <strain evidence="1">CBHHK188m</strain>
    </source>
</reference>
<proteinExistence type="predicted"/>